<sequence length="115" mass="12638">VGEPVRIDGYGALRSLTAPSGREISLASGARSFYPQEPGIYTLSTGKGVYALAVNVDPAESEPPDALIEAQVVTPVKEQTQALLPLWPYFAVTAFLALLGEAFLYHGWQFKRWWR</sequence>
<comment type="caution">
    <text evidence="2">The sequence shown here is derived from an EMBL/GenBank/DDBJ whole genome shotgun (WGS) entry which is preliminary data.</text>
</comment>
<feature type="transmembrane region" description="Helical" evidence="1">
    <location>
        <begin position="86"/>
        <end position="105"/>
    </location>
</feature>
<keyword evidence="1" id="KW-1133">Transmembrane helix</keyword>
<proteinExistence type="predicted"/>
<evidence type="ECO:0000313" key="2">
    <source>
        <dbReference type="EMBL" id="GAG91387.1"/>
    </source>
</evidence>
<dbReference type="EMBL" id="BART01028598">
    <property type="protein sequence ID" value="GAG91387.1"/>
    <property type="molecule type" value="Genomic_DNA"/>
</dbReference>
<reference evidence="2" key="1">
    <citation type="journal article" date="2014" name="Front. Microbiol.">
        <title>High frequency of phylogenetically diverse reductive dehalogenase-homologous genes in deep subseafloor sedimentary metagenomes.</title>
        <authorList>
            <person name="Kawai M."/>
            <person name="Futagami T."/>
            <person name="Toyoda A."/>
            <person name="Takaki Y."/>
            <person name="Nishi S."/>
            <person name="Hori S."/>
            <person name="Arai W."/>
            <person name="Tsubouchi T."/>
            <person name="Morono Y."/>
            <person name="Uchiyama I."/>
            <person name="Ito T."/>
            <person name="Fujiyama A."/>
            <person name="Inagaki F."/>
            <person name="Takami H."/>
        </authorList>
    </citation>
    <scope>NUCLEOTIDE SEQUENCE</scope>
    <source>
        <strain evidence="2">Expedition CK06-06</strain>
    </source>
</reference>
<protein>
    <recommendedName>
        <fullName evidence="3">VWA domain-containing protein</fullName>
    </recommendedName>
</protein>
<evidence type="ECO:0000256" key="1">
    <source>
        <dbReference type="SAM" id="Phobius"/>
    </source>
</evidence>
<accession>X1CE29</accession>
<gene>
    <name evidence="2" type="ORF">S01H4_50376</name>
</gene>
<dbReference type="AlphaFoldDB" id="X1CE29"/>
<keyword evidence="1" id="KW-0472">Membrane</keyword>
<organism evidence="2">
    <name type="scientific">marine sediment metagenome</name>
    <dbReference type="NCBI Taxonomy" id="412755"/>
    <lineage>
        <taxon>unclassified sequences</taxon>
        <taxon>metagenomes</taxon>
        <taxon>ecological metagenomes</taxon>
    </lineage>
</organism>
<keyword evidence="1" id="KW-0812">Transmembrane</keyword>
<name>X1CE29_9ZZZZ</name>
<feature type="non-terminal residue" evidence="2">
    <location>
        <position position="1"/>
    </location>
</feature>
<evidence type="ECO:0008006" key="3">
    <source>
        <dbReference type="Google" id="ProtNLM"/>
    </source>
</evidence>